<name>F4PRR1_CACFS</name>
<evidence type="ECO:0000313" key="4">
    <source>
        <dbReference type="Proteomes" id="UP000007797"/>
    </source>
</evidence>
<proteinExistence type="predicted"/>
<dbReference type="GO" id="GO:0051260">
    <property type="term" value="P:protein homooligomerization"/>
    <property type="evidence" value="ECO:0007669"/>
    <property type="project" value="InterPro"/>
</dbReference>
<gene>
    <name evidence="3" type="ORF">DFA_00421</name>
</gene>
<keyword evidence="1" id="KW-1133">Transmembrane helix</keyword>
<dbReference type="OMA" id="SYSFACY"/>
<protein>
    <recommendedName>
        <fullName evidence="2">BTB domain-containing protein</fullName>
    </recommendedName>
</protein>
<dbReference type="SUPFAM" id="SSF48452">
    <property type="entry name" value="TPR-like"/>
    <property type="match status" value="1"/>
</dbReference>
<dbReference type="KEGG" id="dfa:DFA_00421"/>
<dbReference type="SUPFAM" id="SSF54695">
    <property type="entry name" value="POZ domain"/>
    <property type="match status" value="1"/>
</dbReference>
<dbReference type="AlphaFoldDB" id="F4PRR1"/>
<dbReference type="InterPro" id="IPR003131">
    <property type="entry name" value="T1-type_BTB"/>
</dbReference>
<evidence type="ECO:0000313" key="3">
    <source>
        <dbReference type="EMBL" id="EGG20560.1"/>
    </source>
</evidence>
<keyword evidence="1" id="KW-0812">Transmembrane</keyword>
<dbReference type="CDD" id="cd18316">
    <property type="entry name" value="BTB_POZ_KCTD-like"/>
    <property type="match status" value="1"/>
</dbReference>
<organism evidence="3 4">
    <name type="scientific">Cavenderia fasciculata</name>
    <name type="common">Slime mold</name>
    <name type="synonym">Dictyostelium fasciculatum</name>
    <dbReference type="NCBI Taxonomy" id="261658"/>
    <lineage>
        <taxon>Eukaryota</taxon>
        <taxon>Amoebozoa</taxon>
        <taxon>Evosea</taxon>
        <taxon>Eumycetozoa</taxon>
        <taxon>Dictyostelia</taxon>
        <taxon>Acytosteliales</taxon>
        <taxon>Cavenderiaceae</taxon>
        <taxon>Cavenderia</taxon>
    </lineage>
</organism>
<evidence type="ECO:0000259" key="2">
    <source>
        <dbReference type="SMART" id="SM00225"/>
    </source>
</evidence>
<dbReference type="STRING" id="1054147.F4PRR1"/>
<keyword evidence="4" id="KW-1185">Reference proteome</keyword>
<sequence>MSQTPVDIESYDSHPDQNAVAGMDDDTVVLNVGGVKYEVRPSTLCKYPNTLLGQYFSPNNKHMRKADKKGEYFFDRNGRVFEVILNFYRTGKLVIPTEIPQELLREELKYFKLDYDDGSESDSSKENEDEKILKLPRDQIYTFANNLIHSPSKYEVKRGLYFLQNNNSYLYKYSIAYAYYRLGMNRQGLETLDEILETDPHNPQAQSLLVLFNDSRTKNATIGLVAFGLIIIGVVGVWKLRGWWLRRAADALVTSGGATTTAATTIAPAAAVVTSVASPQMVQSATNHVASSVLLSAVQPVADAVSSSVTPAATAVFQSAVAQAVTPSTLTTSFVDSNFAEAMGKSLPEFRK</sequence>
<dbReference type="Pfam" id="PF02214">
    <property type="entry name" value="BTB_2"/>
    <property type="match status" value="1"/>
</dbReference>
<dbReference type="Gene3D" id="1.25.40.10">
    <property type="entry name" value="Tetratricopeptide repeat domain"/>
    <property type="match status" value="1"/>
</dbReference>
<dbReference type="PANTHER" id="PTHR14499">
    <property type="entry name" value="POTASSIUM CHANNEL TETRAMERIZATION DOMAIN-CONTAINING"/>
    <property type="match status" value="1"/>
</dbReference>
<dbReference type="Proteomes" id="UP000007797">
    <property type="component" value="Unassembled WGS sequence"/>
</dbReference>
<dbReference type="GeneID" id="14872805"/>
<dbReference type="Gene3D" id="3.30.710.10">
    <property type="entry name" value="Potassium Channel Kv1.1, Chain A"/>
    <property type="match status" value="1"/>
</dbReference>
<dbReference type="OrthoDB" id="10025005at2759"/>
<dbReference type="InterPro" id="IPR000210">
    <property type="entry name" value="BTB/POZ_dom"/>
</dbReference>
<accession>F4PRR1</accession>
<keyword evidence="1" id="KW-0472">Membrane</keyword>
<dbReference type="SMART" id="SM00225">
    <property type="entry name" value="BTB"/>
    <property type="match status" value="1"/>
</dbReference>
<feature type="transmembrane region" description="Helical" evidence="1">
    <location>
        <begin position="220"/>
        <end position="238"/>
    </location>
</feature>
<dbReference type="RefSeq" id="XP_004358410.1">
    <property type="nucleotide sequence ID" value="XM_004358353.1"/>
</dbReference>
<dbReference type="InterPro" id="IPR011333">
    <property type="entry name" value="SKP1/BTB/POZ_sf"/>
</dbReference>
<evidence type="ECO:0000256" key="1">
    <source>
        <dbReference type="SAM" id="Phobius"/>
    </source>
</evidence>
<dbReference type="EMBL" id="GL883010">
    <property type="protein sequence ID" value="EGG20560.1"/>
    <property type="molecule type" value="Genomic_DNA"/>
</dbReference>
<reference evidence="4" key="1">
    <citation type="journal article" date="2011" name="Genome Res.">
        <title>Phylogeny-wide analysis of social amoeba genomes highlights ancient origins for complex intercellular communication.</title>
        <authorList>
            <person name="Heidel A.J."/>
            <person name="Lawal H.M."/>
            <person name="Felder M."/>
            <person name="Schilde C."/>
            <person name="Helps N.R."/>
            <person name="Tunggal B."/>
            <person name="Rivero F."/>
            <person name="John U."/>
            <person name="Schleicher M."/>
            <person name="Eichinger L."/>
            <person name="Platzer M."/>
            <person name="Noegel A.A."/>
            <person name="Schaap P."/>
            <person name="Gloeckner G."/>
        </authorList>
    </citation>
    <scope>NUCLEOTIDE SEQUENCE [LARGE SCALE GENOMIC DNA]</scope>
    <source>
        <strain evidence="4">SH3</strain>
    </source>
</reference>
<dbReference type="PANTHER" id="PTHR14499:SF138">
    <property type="entry name" value="BTB DOMAIN-CONTAINING PROTEIN"/>
    <property type="match status" value="1"/>
</dbReference>
<dbReference type="InterPro" id="IPR011990">
    <property type="entry name" value="TPR-like_helical_dom_sf"/>
</dbReference>
<feature type="domain" description="BTB" evidence="2">
    <location>
        <begin position="26"/>
        <end position="128"/>
    </location>
</feature>